<gene>
    <name evidence="2" type="ORF">B0I22_1117</name>
</gene>
<feature type="signal peptide" evidence="1">
    <location>
        <begin position="1"/>
        <end position="25"/>
    </location>
</feature>
<keyword evidence="1" id="KW-0732">Signal</keyword>
<name>A0A4R8IA35_9FLAO</name>
<dbReference type="Proteomes" id="UP000295313">
    <property type="component" value="Unassembled WGS sequence"/>
</dbReference>
<reference evidence="2 3" key="1">
    <citation type="submission" date="2019-03" db="EMBL/GenBank/DDBJ databases">
        <title>Genomic Encyclopedia of Type Strains, Phase III (KMG-III): the genomes of soil and plant-associated and newly described type strains.</title>
        <authorList>
            <person name="Whitman W."/>
        </authorList>
    </citation>
    <scope>NUCLEOTIDE SEQUENCE [LARGE SCALE GENOMIC DNA]</scope>
    <source>
        <strain evidence="2 3">CGMCC 1.12802</strain>
    </source>
</reference>
<evidence type="ECO:0000313" key="2">
    <source>
        <dbReference type="EMBL" id="TDX86952.1"/>
    </source>
</evidence>
<feature type="chain" id="PRO_5020457555" description="GLPGLI family protein" evidence="1">
    <location>
        <begin position="26"/>
        <end position="205"/>
    </location>
</feature>
<dbReference type="AlphaFoldDB" id="A0A4R8IA35"/>
<dbReference type="EMBL" id="SOEO01000001">
    <property type="protein sequence ID" value="TDX86952.1"/>
    <property type="molecule type" value="Genomic_DNA"/>
</dbReference>
<proteinExistence type="predicted"/>
<keyword evidence="3" id="KW-1185">Reference proteome</keyword>
<comment type="caution">
    <text evidence="2">The sequence shown here is derived from an EMBL/GenBank/DDBJ whole genome shotgun (WGS) entry which is preliminary data.</text>
</comment>
<evidence type="ECO:0000313" key="3">
    <source>
        <dbReference type="Proteomes" id="UP000295313"/>
    </source>
</evidence>
<protein>
    <recommendedName>
        <fullName evidence="4">GLPGLI family protein</fullName>
    </recommendedName>
</protein>
<accession>A0A4R8IA35</accession>
<evidence type="ECO:0008006" key="4">
    <source>
        <dbReference type="Google" id="ProtNLM"/>
    </source>
</evidence>
<organism evidence="2 3">
    <name type="scientific">Epilithonimonas xixisoli</name>
    <dbReference type="NCBI Taxonomy" id="1476462"/>
    <lineage>
        <taxon>Bacteria</taxon>
        <taxon>Pseudomonadati</taxon>
        <taxon>Bacteroidota</taxon>
        <taxon>Flavobacteriia</taxon>
        <taxon>Flavobacteriales</taxon>
        <taxon>Weeksellaceae</taxon>
        <taxon>Chryseobacterium group</taxon>
        <taxon>Epilithonimonas</taxon>
    </lineage>
</organism>
<evidence type="ECO:0000256" key="1">
    <source>
        <dbReference type="SAM" id="SignalP"/>
    </source>
</evidence>
<sequence>MKMKFFTFINLLIFCITGFSSQIFSQDLQNEMFINENSIVNESVMDDKINKNFEKINKSENIKVLIEQKDENKFSIFIKNSSNENLVLVPQDNSLYLIQEAIDKKGNWKPIEFWGFSTCGNSYERKINFNPNQIIELDSPKYKGDFSTKIRFKLRLNNQVYYSNSLPSTINISKFQKSKWFIEFIEMFKMFPETEEWVFLNKEAK</sequence>